<dbReference type="EMBL" id="BOQP01000022">
    <property type="protein sequence ID" value="GIM75258.1"/>
    <property type="molecule type" value="Genomic_DNA"/>
</dbReference>
<dbReference type="AlphaFoldDB" id="A0A919SQZ4"/>
<accession>A0A919SQZ4</accession>
<keyword evidence="1" id="KW-0732">Signal</keyword>
<evidence type="ECO:0000313" key="2">
    <source>
        <dbReference type="EMBL" id="GIM75258.1"/>
    </source>
</evidence>
<evidence type="ECO:0008006" key="4">
    <source>
        <dbReference type="Google" id="ProtNLM"/>
    </source>
</evidence>
<feature type="chain" id="PRO_5036724379" description="Lipoprotein" evidence="1">
    <location>
        <begin position="34"/>
        <end position="152"/>
    </location>
</feature>
<dbReference type="Proteomes" id="UP000680865">
    <property type="component" value="Unassembled WGS sequence"/>
</dbReference>
<name>A0A919SQZ4_9ACTN</name>
<feature type="signal peptide" evidence="1">
    <location>
        <begin position="1"/>
        <end position="33"/>
    </location>
</feature>
<organism evidence="2 3">
    <name type="scientific">Winogradskya consettensis</name>
    <dbReference type="NCBI Taxonomy" id="113560"/>
    <lineage>
        <taxon>Bacteria</taxon>
        <taxon>Bacillati</taxon>
        <taxon>Actinomycetota</taxon>
        <taxon>Actinomycetes</taxon>
        <taxon>Micromonosporales</taxon>
        <taxon>Micromonosporaceae</taxon>
        <taxon>Winogradskya</taxon>
    </lineage>
</organism>
<dbReference type="RefSeq" id="WP_212999135.1">
    <property type="nucleotide sequence ID" value="NZ_BAAATW010000014.1"/>
</dbReference>
<proteinExistence type="predicted"/>
<keyword evidence="3" id="KW-1185">Reference proteome</keyword>
<sequence length="152" mass="15754">MSLVQWGTRGLAALSMITAMGGCSAVTAESAHAAPPLSTVSAAEGGWACGWDGCSYYLDRPTTQQWATFFHSWEKASDAPAALATAFCARFGPLAAGLCAAGVVGASSMFFDHLQQADAMGGCLEFQIFDLRNPSGVLVDAYNGGRCTGTRT</sequence>
<comment type="caution">
    <text evidence="2">The sequence shown here is derived from an EMBL/GenBank/DDBJ whole genome shotgun (WGS) entry which is preliminary data.</text>
</comment>
<evidence type="ECO:0000313" key="3">
    <source>
        <dbReference type="Proteomes" id="UP000680865"/>
    </source>
</evidence>
<evidence type="ECO:0000256" key="1">
    <source>
        <dbReference type="SAM" id="SignalP"/>
    </source>
</evidence>
<protein>
    <recommendedName>
        <fullName evidence="4">Lipoprotein</fullName>
    </recommendedName>
</protein>
<reference evidence="2" key="1">
    <citation type="submission" date="2021-03" db="EMBL/GenBank/DDBJ databases">
        <title>Whole genome shotgun sequence of Actinoplanes consettensis NBRC 14913.</title>
        <authorList>
            <person name="Komaki H."/>
            <person name="Tamura T."/>
        </authorList>
    </citation>
    <scope>NUCLEOTIDE SEQUENCE</scope>
    <source>
        <strain evidence="2">NBRC 14913</strain>
    </source>
</reference>
<gene>
    <name evidence="2" type="ORF">Aco04nite_44480</name>
</gene>